<proteinExistence type="predicted"/>
<keyword evidence="1" id="KW-0472">Membrane</keyword>
<sequence>MGRHTASRASLPALVVSAARRSHVAARAVRRPRTLATGAAVAAVALTATTAAAAFAEGSA</sequence>
<evidence type="ECO:0000313" key="3">
    <source>
        <dbReference type="Proteomes" id="UP000440668"/>
    </source>
</evidence>
<gene>
    <name evidence="2" type="ORF">GJV82_17350</name>
</gene>
<protein>
    <submittedName>
        <fullName evidence="2">Uncharacterized protein</fullName>
    </submittedName>
</protein>
<comment type="caution">
    <text evidence="2">The sequence shown here is derived from an EMBL/GenBank/DDBJ whole genome shotgun (WGS) entry which is preliminary data.</text>
</comment>
<keyword evidence="1" id="KW-0812">Transmembrane</keyword>
<feature type="transmembrane region" description="Helical" evidence="1">
    <location>
        <begin position="36"/>
        <end position="56"/>
    </location>
</feature>
<evidence type="ECO:0000313" key="2">
    <source>
        <dbReference type="EMBL" id="MTG90685.1"/>
    </source>
</evidence>
<name>A0A6N7ZMF1_9MICO</name>
<evidence type="ECO:0000256" key="1">
    <source>
        <dbReference type="SAM" id="Phobius"/>
    </source>
</evidence>
<reference evidence="2 3" key="1">
    <citation type="submission" date="2019-11" db="EMBL/GenBank/DDBJ databases">
        <title>Cellulosimicrobium composti sp. nov. isolated from a compost.</title>
        <authorList>
            <person name="Yang Y."/>
        </authorList>
    </citation>
    <scope>NUCLEOTIDE SEQUENCE [LARGE SCALE GENOMIC DNA]</scope>
    <source>
        <strain evidence="2 3">BIT-GX5</strain>
    </source>
</reference>
<organism evidence="2 3">
    <name type="scientific">Cellulosimicrobium composti</name>
    <dbReference type="NCBI Taxonomy" id="2672572"/>
    <lineage>
        <taxon>Bacteria</taxon>
        <taxon>Bacillati</taxon>
        <taxon>Actinomycetota</taxon>
        <taxon>Actinomycetes</taxon>
        <taxon>Micrococcales</taxon>
        <taxon>Promicromonosporaceae</taxon>
        <taxon>Cellulosimicrobium</taxon>
    </lineage>
</organism>
<keyword evidence="1" id="KW-1133">Transmembrane helix</keyword>
<feature type="non-terminal residue" evidence="2">
    <location>
        <position position="60"/>
    </location>
</feature>
<dbReference type="AlphaFoldDB" id="A0A6N7ZMF1"/>
<accession>A0A6N7ZMF1</accession>
<dbReference type="EMBL" id="WMKA01000058">
    <property type="protein sequence ID" value="MTG90685.1"/>
    <property type="molecule type" value="Genomic_DNA"/>
</dbReference>
<dbReference type="Proteomes" id="UP000440668">
    <property type="component" value="Unassembled WGS sequence"/>
</dbReference>